<dbReference type="EMBL" id="IACF01002153">
    <property type="protein sequence ID" value="LAB67816.1"/>
    <property type="molecule type" value="mRNA"/>
</dbReference>
<feature type="transmembrane region" description="Helical" evidence="12">
    <location>
        <begin position="183"/>
        <end position="201"/>
    </location>
</feature>
<dbReference type="PANTHER" id="PTHR11893">
    <property type="entry name" value="INNEXIN"/>
    <property type="match status" value="1"/>
</dbReference>
<keyword evidence="7" id="KW-0965">Cell junction</keyword>
<evidence type="ECO:0000256" key="2">
    <source>
        <dbReference type="ARBA" id="ARBA00004651"/>
    </source>
</evidence>
<feature type="region of interest" description="Disordered" evidence="13">
    <location>
        <begin position="358"/>
        <end position="393"/>
    </location>
</feature>
<name>A0A2P2I1N6_9CRUS</name>
<proteinExistence type="evidence at transcript level"/>
<dbReference type="GO" id="GO:0034220">
    <property type="term" value="P:monoatomic ion transmembrane transport"/>
    <property type="evidence" value="ECO:0007669"/>
    <property type="project" value="UniProtKB-KW"/>
</dbReference>
<accession>A0A2P2I1N6</accession>
<organism evidence="14">
    <name type="scientific">Hirondellea gigas</name>
    <dbReference type="NCBI Taxonomy" id="1518452"/>
    <lineage>
        <taxon>Eukaryota</taxon>
        <taxon>Metazoa</taxon>
        <taxon>Ecdysozoa</taxon>
        <taxon>Arthropoda</taxon>
        <taxon>Crustacea</taxon>
        <taxon>Multicrustacea</taxon>
        <taxon>Malacostraca</taxon>
        <taxon>Eumalacostraca</taxon>
        <taxon>Peracarida</taxon>
        <taxon>Amphipoda</taxon>
        <taxon>Amphilochidea</taxon>
        <taxon>Lysianassida</taxon>
        <taxon>Lysianassidira</taxon>
        <taxon>Lysianassoidea</taxon>
        <taxon>Lysianassidae</taxon>
        <taxon>Hirondellea</taxon>
    </lineage>
</organism>
<dbReference type="PROSITE" id="PS51013">
    <property type="entry name" value="PANNEXIN"/>
    <property type="match status" value="1"/>
</dbReference>
<keyword evidence="5 12" id="KW-0812">Transmembrane</keyword>
<reference evidence="15" key="1">
    <citation type="submission" date="2017-11" db="EMBL/GenBank/DDBJ databases">
        <title>The sensing device of the deep-sea amphipod.</title>
        <authorList>
            <person name="Kobayashi H."/>
            <person name="Nagahama T."/>
            <person name="Arai W."/>
            <person name="Sasagawa Y."/>
            <person name="Umeda M."/>
            <person name="Hayashi T."/>
            <person name="Nikaido I."/>
            <person name="Watanabe H."/>
            <person name="Oguri K."/>
            <person name="Kitazato H."/>
            <person name="Fujioka K."/>
            <person name="Kido Y."/>
            <person name="Takami H."/>
        </authorList>
    </citation>
    <scope>NUCLEOTIDE SEQUENCE</scope>
    <source>
        <tissue evidence="15">Whole body</tissue>
    </source>
</reference>
<feature type="transmembrane region" description="Helical" evidence="12">
    <location>
        <begin position="37"/>
        <end position="55"/>
    </location>
</feature>
<evidence type="ECO:0000256" key="10">
    <source>
        <dbReference type="ARBA" id="ARBA00023136"/>
    </source>
</evidence>
<keyword evidence="10 12" id="KW-0472">Membrane</keyword>
<dbReference type="AlphaFoldDB" id="A0A2P2I1N6"/>
<feature type="compositionally biased region" description="Basic and acidic residues" evidence="13">
    <location>
        <begin position="371"/>
        <end position="393"/>
    </location>
</feature>
<dbReference type="GO" id="GO:0005886">
    <property type="term" value="C:plasma membrane"/>
    <property type="evidence" value="ECO:0007669"/>
    <property type="project" value="UniProtKB-SubCell"/>
</dbReference>
<evidence type="ECO:0000256" key="12">
    <source>
        <dbReference type="RuleBase" id="RU010713"/>
    </source>
</evidence>
<dbReference type="Pfam" id="PF00876">
    <property type="entry name" value="Innexin"/>
    <property type="match status" value="1"/>
</dbReference>
<evidence type="ECO:0000313" key="15">
    <source>
        <dbReference type="EMBL" id="LAC19918.1"/>
    </source>
</evidence>
<feature type="transmembrane region" description="Helical" evidence="12">
    <location>
        <begin position="111"/>
        <end position="133"/>
    </location>
</feature>
<comment type="function">
    <text evidence="12">Structural component of the gap junctions.</text>
</comment>
<protein>
    <recommendedName>
        <fullName evidence="12">Innexin</fullName>
    </recommendedName>
</protein>
<dbReference type="GO" id="GO:0005243">
    <property type="term" value="F:gap junction channel activity"/>
    <property type="evidence" value="ECO:0007669"/>
    <property type="project" value="TreeGrafter"/>
</dbReference>
<evidence type="ECO:0000256" key="5">
    <source>
        <dbReference type="ARBA" id="ARBA00022692"/>
    </source>
</evidence>
<evidence type="ECO:0000256" key="4">
    <source>
        <dbReference type="ARBA" id="ARBA00022475"/>
    </source>
</evidence>
<dbReference type="EMBL" id="IACT01000510">
    <property type="protein sequence ID" value="LAC19918.1"/>
    <property type="molecule type" value="mRNA"/>
</dbReference>
<dbReference type="GO" id="GO:0005921">
    <property type="term" value="C:gap junction"/>
    <property type="evidence" value="ECO:0007669"/>
    <property type="project" value="UniProtKB-SubCell"/>
</dbReference>
<comment type="subcellular location">
    <subcellularLocation>
        <location evidence="1">Cell junction</location>
        <location evidence="1">Gap junction</location>
    </subcellularLocation>
    <subcellularLocation>
        <location evidence="2 12">Cell membrane</location>
        <topology evidence="2 12">Multi-pass membrane protein</topology>
    </subcellularLocation>
</comment>
<evidence type="ECO:0000256" key="3">
    <source>
        <dbReference type="ARBA" id="ARBA00022448"/>
    </source>
</evidence>
<feature type="transmembrane region" description="Helical" evidence="12">
    <location>
        <begin position="274"/>
        <end position="301"/>
    </location>
</feature>
<evidence type="ECO:0000256" key="6">
    <source>
        <dbReference type="ARBA" id="ARBA00022868"/>
    </source>
</evidence>
<evidence type="ECO:0000256" key="11">
    <source>
        <dbReference type="ARBA" id="ARBA00023303"/>
    </source>
</evidence>
<gene>
    <name evidence="12" type="primary">inx</name>
</gene>
<keyword evidence="11 12" id="KW-0407">Ion channel</keyword>
<dbReference type="GO" id="GO:0007602">
    <property type="term" value="P:phototransduction"/>
    <property type="evidence" value="ECO:0007669"/>
    <property type="project" value="TreeGrafter"/>
</dbReference>
<sequence length="393" mass="45219">MALVDIVGAVHKLLKLHNNVEIDGAVFKLHYRVTSTILISFCLLVTCTGLLGKPIHCAHGDSPYLQDDVVNTFCWIHSTFTLPRYFHGNKQLPYPGVGPGMEGDEVVYHAYYQWVPFMLFLQGLFFYVPHWLWKTWEGGKMNSIAAGLSAPIMSPEDRKTRITHLKSYICMSLHSHNMYASKFFICEILNFINVLGQMYFLNKFLGGLFLTYGMDVINFTEQNQSQRSDPMIVVFPRVTKCSFEMFGPSGSIVTHDLMCILALNVINEKIYVFLWFWFVILTTLTCIAFLYRILVFCVPIIRSGLLQKRGQLRHKVTLEALIPRLQFGDYFLLYLISKNVEGLTFHSLLEALAHEINESRKPDPSDPETYPLRKLDSSRKSPKEKFTMLSERI</sequence>
<evidence type="ECO:0000256" key="1">
    <source>
        <dbReference type="ARBA" id="ARBA00004610"/>
    </source>
</evidence>
<keyword evidence="8 12" id="KW-1133">Transmembrane helix</keyword>
<comment type="similarity">
    <text evidence="12">Belongs to the pannexin family.</text>
</comment>
<reference evidence="14" key="2">
    <citation type="journal article" date="2018" name="Biosci. Biotechnol. Biochem.">
        <title>Polysaccharide hydrolase of the hadal zone amphipods Hirondellea gigas.</title>
        <authorList>
            <person name="Kobayashi H."/>
            <person name="Nagahama T."/>
            <person name="Arai W."/>
            <person name="Sasagawa Y."/>
            <person name="Umeda M."/>
            <person name="Hayashi T."/>
            <person name="Nikaido I."/>
            <person name="Watanabe H."/>
            <person name="Oguri K."/>
            <person name="Kitazato H."/>
            <person name="Fujioka K."/>
            <person name="Kido Y."/>
            <person name="Takami H."/>
        </authorList>
    </citation>
    <scope>NUCLEOTIDE SEQUENCE</scope>
    <source>
        <tissue evidence="14">Whole body</tissue>
    </source>
</reference>
<keyword evidence="4" id="KW-1003">Cell membrane</keyword>
<keyword evidence="9 12" id="KW-0406">Ion transport</keyword>
<evidence type="ECO:0000256" key="9">
    <source>
        <dbReference type="ARBA" id="ARBA00023065"/>
    </source>
</evidence>
<dbReference type="PANTHER" id="PTHR11893:SF37">
    <property type="entry name" value="INNEXIN INX3"/>
    <property type="match status" value="1"/>
</dbReference>
<evidence type="ECO:0000256" key="8">
    <source>
        <dbReference type="ARBA" id="ARBA00022989"/>
    </source>
</evidence>
<evidence type="ECO:0000256" key="13">
    <source>
        <dbReference type="SAM" id="MobiDB-lite"/>
    </source>
</evidence>
<evidence type="ECO:0000313" key="14">
    <source>
        <dbReference type="EMBL" id="LAB67816.1"/>
    </source>
</evidence>
<dbReference type="InterPro" id="IPR000990">
    <property type="entry name" value="Innexin"/>
</dbReference>
<keyword evidence="6" id="KW-0303">Gap junction</keyword>
<evidence type="ECO:0000256" key="7">
    <source>
        <dbReference type="ARBA" id="ARBA00022949"/>
    </source>
</evidence>
<keyword evidence="3 12" id="KW-0813">Transport</keyword>
<dbReference type="PRINTS" id="PR01262">
    <property type="entry name" value="INNEXIN"/>
</dbReference>